<dbReference type="AlphaFoldDB" id="A0A564Z0G1"/>
<accession>A0A564Z0G1</accession>
<evidence type="ECO:0000313" key="3">
    <source>
        <dbReference type="Proteomes" id="UP000321570"/>
    </source>
</evidence>
<evidence type="ECO:0000313" key="2">
    <source>
        <dbReference type="EMBL" id="VUZ52779.1"/>
    </source>
</evidence>
<name>A0A564Z0G1_HYMDI</name>
<dbReference type="Proteomes" id="UP000321570">
    <property type="component" value="Unassembled WGS sequence"/>
</dbReference>
<gene>
    <name evidence="2" type="ORF">WMSIL1_LOCUS11232</name>
</gene>
<sequence length="91" mass="10011">MIGSMNVLGPRGFETPKWREVTCVKGLRSENADVCDSAPTFGYQLRSKVKNEEFLPPPPIPPPPPLPPPPPSLVTQEVAFSHSLQFAHPDH</sequence>
<feature type="compositionally biased region" description="Pro residues" evidence="1">
    <location>
        <begin position="55"/>
        <end position="71"/>
    </location>
</feature>
<proteinExistence type="predicted"/>
<reference evidence="2 3" key="1">
    <citation type="submission" date="2019-07" db="EMBL/GenBank/DDBJ databases">
        <authorList>
            <person name="Jastrzebski P J."/>
            <person name="Paukszto L."/>
            <person name="Jastrzebski P J."/>
        </authorList>
    </citation>
    <scope>NUCLEOTIDE SEQUENCE [LARGE SCALE GENOMIC DNA]</scope>
    <source>
        <strain evidence="2 3">WMS-il1</strain>
    </source>
</reference>
<keyword evidence="3" id="KW-1185">Reference proteome</keyword>
<dbReference type="EMBL" id="CABIJS010000527">
    <property type="protein sequence ID" value="VUZ52779.1"/>
    <property type="molecule type" value="Genomic_DNA"/>
</dbReference>
<evidence type="ECO:0000256" key="1">
    <source>
        <dbReference type="SAM" id="MobiDB-lite"/>
    </source>
</evidence>
<protein>
    <submittedName>
        <fullName evidence="2">Uncharacterized protein</fullName>
    </submittedName>
</protein>
<feature type="region of interest" description="Disordered" evidence="1">
    <location>
        <begin position="52"/>
        <end position="71"/>
    </location>
</feature>
<organism evidence="2 3">
    <name type="scientific">Hymenolepis diminuta</name>
    <name type="common">Rat tapeworm</name>
    <dbReference type="NCBI Taxonomy" id="6216"/>
    <lineage>
        <taxon>Eukaryota</taxon>
        <taxon>Metazoa</taxon>
        <taxon>Spiralia</taxon>
        <taxon>Lophotrochozoa</taxon>
        <taxon>Platyhelminthes</taxon>
        <taxon>Cestoda</taxon>
        <taxon>Eucestoda</taxon>
        <taxon>Cyclophyllidea</taxon>
        <taxon>Hymenolepididae</taxon>
        <taxon>Hymenolepis</taxon>
    </lineage>
</organism>